<reference evidence="1" key="1">
    <citation type="journal article" date="2014" name="Front. Microbiol.">
        <title>High frequency of phylogenetically diverse reductive dehalogenase-homologous genes in deep subseafloor sedimentary metagenomes.</title>
        <authorList>
            <person name="Kawai M."/>
            <person name="Futagami T."/>
            <person name="Toyoda A."/>
            <person name="Takaki Y."/>
            <person name="Nishi S."/>
            <person name="Hori S."/>
            <person name="Arai W."/>
            <person name="Tsubouchi T."/>
            <person name="Morono Y."/>
            <person name="Uchiyama I."/>
            <person name="Ito T."/>
            <person name="Fujiyama A."/>
            <person name="Inagaki F."/>
            <person name="Takami H."/>
        </authorList>
    </citation>
    <scope>NUCLEOTIDE SEQUENCE</scope>
    <source>
        <strain evidence="1">Expedition CK06-06</strain>
    </source>
</reference>
<feature type="non-terminal residue" evidence="1">
    <location>
        <position position="1"/>
    </location>
</feature>
<organism evidence="1">
    <name type="scientific">marine sediment metagenome</name>
    <dbReference type="NCBI Taxonomy" id="412755"/>
    <lineage>
        <taxon>unclassified sequences</taxon>
        <taxon>metagenomes</taxon>
        <taxon>ecological metagenomes</taxon>
    </lineage>
</organism>
<accession>X0U0I1</accession>
<gene>
    <name evidence="1" type="ORF">S01H1_22217</name>
</gene>
<comment type="caution">
    <text evidence="1">The sequence shown here is derived from an EMBL/GenBank/DDBJ whole genome shotgun (WGS) entry which is preliminary data.</text>
</comment>
<proteinExistence type="predicted"/>
<sequence>IKDLFSLKMLHLKNIGIVSIFNEALVVTNESKVYRIFLRIFM</sequence>
<dbReference type="AlphaFoldDB" id="X0U0I1"/>
<name>X0U0I1_9ZZZZ</name>
<dbReference type="EMBL" id="BARS01012488">
    <property type="protein sequence ID" value="GAF99328.1"/>
    <property type="molecule type" value="Genomic_DNA"/>
</dbReference>
<protein>
    <submittedName>
        <fullName evidence="1">Uncharacterized protein</fullName>
    </submittedName>
</protein>
<evidence type="ECO:0000313" key="1">
    <source>
        <dbReference type="EMBL" id="GAF99328.1"/>
    </source>
</evidence>